<keyword evidence="4" id="KW-0255">Endonuclease</keyword>
<dbReference type="Pfam" id="PF17917">
    <property type="entry name" value="RT_RNaseH"/>
    <property type="match status" value="1"/>
</dbReference>
<dbReference type="GO" id="GO:0004519">
    <property type="term" value="F:endonuclease activity"/>
    <property type="evidence" value="ECO:0007669"/>
    <property type="project" value="UniProtKB-KW"/>
</dbReference>
<keyword evidence="9" id="KW-1185">Reference proteome</keyword>
<accession>A0A371ICN8</accession>
<dbReference type="AlphaFoldDB" id="A0A371ICN8"/>
<dbReference type="Proteomes" id="UP000257109">
    <property type="component" value="Unassembled WGS sequence"/>
</dbReference>
<evidence type="ECO:0000256" key="6">
    <source>
        <dbReference type="ARBA" id="ARBA00022918"/>
    </source>
</evidence>
<evidence type="ECO:0000256" key="3">
    <source>
        <dbReference type="ARBA" id="ARBA00022722"/>
    </source>
</evidence>
<keyword evidence="3" id="KW-0540">Nuclease</keyword>
<dbReference type="OrthoDB" id="1426776at2759"/>
<proteinExistence type="predicted"/>
<evidence type="ECO:0000256" key="5">
    <source>
        <dbReference type="ARBA" id="ARBA00022801"/>
    </source>
</evidence>
<evidence type="ECO:0000313" key="9">
    <source>
        <dbReference type="Proteomes" id="UP000257109"/>
    </source>
</evidence>
<reference evidence="8" key="1">
    <citation type="submission" date="2018-05" db="EMBL/GenBank/DDBJ databases">
        <title>Draft genome of Mucuna pruriens seed.</title>
        <authorList>
            <person name="Nnadi N.E."/>
            <person name="Vos R."/>
            <person name="Hasami M.H."/>
            <person name="Devisetty U.K."/>
            <person name="Aguiy J.C."/>
        </authorList>
    </citation>
    <scope>NUCLEOTIDE SEQUENCE [LARGE SCALE GENOMIC DNA]</scope>
    <source>
        <strain evidence="8">JCA_2017</strain>
    </source>
</reference>
<keyword evidence="1" id="KW-0808">Transferase</keyword>
<dbReference type="InterPro" id="IPR041373">
    <property type="entry name" value="RT_RNaseH"/>
</dbReference>
<dbReference type="GO" id="GO:0016787">
    <property type="term" value="F:hydrolase activity"/>
    <property type="evidence" value="ECO:0007669"/>
    <property type="project" value="UniProtKB-KW"/>
</dbReference>
<evidence type="ECO:0000256" key="2">
    <source>
        <dbReference type="ARBA" id="ARBA00022695"/>
    </source>
</evidence>
<feature type="non-terminal residue" evidence="8">
    <location>
        <position position="1"/>
    </location>
</feature>
<evidence type="ECO:0000313" key="8">
    <source>
        <dbReference type="EMBL" id="RDY12822.1"/>
    </source>
</evidence>
<organism evidence="8 9">
    <name type="scientific">Mucuna pruriens</name>
    <name type="common">Velvet bean</name>
    <name type="synonym">Dolichos pruriens</name>
    <dbReference type="NCBI Taxonomy" id="157652"/>
    <lineage>
        <taxon>Eukaryota</taxon>
        <taxon>Viridiplantae</taxon>
        <taxon>Streptophyta</taxon>
        <taxon>Embryophyta</taxon>
        <taxon>Tracheophyta</taxon>
        <taxon>Spermatophyta</taxon>
        <taxon>Magnoliopsida</taxon>
        <taxon>eudicotyledons</taxon>
        <taxon>Gunneridae</taxon>
        <taxon>Pentapetalae</taxon>
        <taxon>rosids</taxon>
        <taxon>fabids</taxon>
        <taxon>Fabales</taxon>
        <taxon>Fabaceae</taxon>
        <taxon>Papilionoideae</taxon>
        <taxon>50 kb inversion clade</taxon>
        <taxon>NPAAA clade</taxon>
        <taxon>indigoferoid/millettioid clade</taxon>
        <taxon>Phaseoleae</taxon>
        <taxon>Mucuna</taxon>
    </lineage>
</organism>
<keyword evidence="2" id="KW-0548">Nucleotidyltransferase</keyword>
<name>A0A371ICN8_MUCPR</name>
<dbReference type="EMBL" id="QJKJ01000399">
    <property type="protein sequence ID" value="RDY12822.1"/>
    <property type="molecule type" value="Genomic_DNA"/>
</dbReference>
<comment type="caution">
    <text evidence="8">The sequence shown here is derived from an EMBL/GenBank/DDBJ whole genome shotgun (WGS) entry which is preliminary data.</text>
</comment>
<feature type="domain" description="Reverse transcriptase RNase H-like" evidence="7">
    <location>
        <begin position="6"/>
        <end position="64"/>
    </location>
</feature>
<keyword evidence="5" id="KW-0378">Hydrolase</keyword>
<sequence length="64" mass="7514">MLALLNFNKSFELKCDASNVRIGVVLLQEEYLDRICLRHLICVDFPSPMKYLKNAQIKYSTYDK</sequence>
<dbReference type="GO" id="GO:0003964">
    <property type="term" value="F:RNA-directed DNA polymerase activity"/>
    <property type="evidence" value="ECO:0007669"/>
    <property type="project" value="UniProtKB-KW"/>
</dbReference>
<evidence type="ECO:0000256" key="1">
    <source>
        <dbReference type="ARBA" id="ARBA00022679"/>
    </source>
</evidence>
<gene>
    <name evidence="8" type="ORF">CR513_02341</name>
</gene>
<evidence type="ECO:0000256" key="4">
    <source>
        <dbReference type="ARBA" id="ARBA00022759"/>
    </source>
</evidence>
<evidence type="ECO:0000259" key="7">
    <source>
        <dbReference type="Pfam" id="PF17917"/>
    </source>
</evidence>
<keyword evidence="6" id="KW-0695">RNA-directed DNA polymerase</keyword>
<protein>
    <recommendedName>
        <fullName evidence="7">Reverse transcriptase RNase H-like domain-containing protein</fullName>
    </recommendedName>
</protein>